<keyword evidence="2" id="KW-1185">Reference proteome</keyword>
<dbReference type="Proteomes" id="UP000031246">
    <property type="component" value="Unassembled WGS sequence"/>
</dbReference>
<evidence type="ECO:0000313" key="2">
    <source>
        <dbReference type="Proteomes" id="UP000031246"/>
    </source>
</evidence>
<name>A0A0C1FQK9_9SPHI</name>
<organism evidence="1 2">
    <name type="scientific">Pedobacter kyungheensis</name>
    <dbReference type="NCBI Taxonomy" id="1069985"/>
    <lineage>
        <taxon>Bacteria</taxon>
        <taxon>Pseudomonadati</taxon>
        <taxon>Bacteroidota</taxon>
        <taxon>Sphingobacteriia</taxon>
        <taxon>Sphingobacteriales</taxon>
        <taxon>Sphingobacteriaceae</taxon>
        <taxon>Pedobacter</taxon>
    </lineage>
</organism>
<sequence length="241" mass="25360">MRRHSPYNYGFNNPIRFIDPDGMKPSDWIEWRTESGTKYITYDAEVKTAEQASKLGYTNVGKVFEKGSGSSSVTGENFNFNSNGTVTNGKGNSVDISSGFVTEGGNIINKNKSGIEHTADGLQITGDAITVIGFATGQPEIVGVGSTISDIGLGIEVVNNFVTEGLTQKTLISNGVKIGLNIGFGKLGELGVSATRSVAGKEVVDAGANIVSESIIQATTTAGGKVAEKMSQELIKDKNKK</sequence>
<comment type="caution">
    <text evidence="1">The sequence shown here is derived from an EMBL/GenBank/DDBJ whole genome shotgun (WGS) entry which is preliminary data.</text>
</comment>
<evidence type="ECO:0000313" key="1">
    <source>
        <dbReference type="EMBL" id="KIA95217.1"/>
    </source>
</evidence>
<gene>
    <name evidence="1" type="ORF">OC25_07855</name>
</gene>
<evidence type="ECO:0008006" key="3">
    <source>
        <dbReference type="Google" id="ProtNLM"/>
    </source>
</evidence>
<dbReference type="EMBL" id="JSYN01000006">
    <property type="protein sequence ID" value="KIA95217.1"/>
    <property type="molecule type" value="Genomic_DNA"/>
</dbReference>
<accession>A0A0C1FQK9</accession>
<protein>
    <recommendedName>
        <fullName evidence="3">RHS repeat-associated core domain-containing protein</fullName>
    </recommendedName>
</protein>
<dbReference type="AlphaFoldDB" id="A0A0C1FQK9"/>
<reference evidence="1 2" key="1">
    <citation type="submission" date="2014-10" db="EMBL/GenBank/DDBJ databases">
        <title>Pedobacter Kyungheensis.</title>
        <authorList>
            <person name="Anderson B.M."/>
            <person name="Newman J.D."/>
        </authorList>
    </citation>
    <scope>NUCLEOTIDE SEQUENCE [LARGE SCALE GENOMIC DNA]</scope>
    <source>
        <strain evidence="1 2">KACC 16221</strain>
    </source>
</reference>
<proteinExistence type="predicted"/>